<evidence type="ECO:0000313" key="12">
    <source>
        <dbReference type="EMBL" id="SEA32317.1"/>
    </source>
</evidence>
<dbReference type="SUPFAM" id="SSF47648">
    <property type="entry name" value="Nucleoside phosphorylase/phosphoribosyltransferase N-terminal domain"/>
    <property type="match status" value="1"/>
</dbReference>
<dbReference type="FunFam" id="3.40.1030.10:FF:000002">
    <property type="entry name" value="Anthranilate phosphoribosyltransferase"/>
    <property type="match status" value="1"/>
</dbReference>
<evidence type="ECO:0000256" key="9">
    <source>
        <dbReference type="HAMAP-Rule" id="MF_00211"/>
    </source>
</evidence>
<dbReference type="Proteomes" id="UP000198773">
    <property type="component" value="Unassembled WGS sequence"/>
</dbReference>
<evidence type="ECO:0000256" key="1">
    <source>
        <dbReference type="ARBA" id="ARBA00004907"/>
    </source>
</evidence>
<dbReference type="InterPro" id="IPR035902">
    <property type="entry name" value="Nuc_phospho_transferase"/>
</dbReference>
<feature type="binding site" evidence="9">
    <location>
        <begin position="108"/>
        <end position="116"/>
    </location>
    <ligand>
        <name>5-phospho-alpha-D-ribose 1-diphosphate</name>
        <dbReference type="ChEBI" id="CHEBI:58017"/>
    </ligand>
</feature>
<organism evidence="12 13">
    <name type="scientific">Alkalimonas amylolytica</name>
    <dbReference type="NCBI Taxonomy" id="152573"/>
    <lineage>
        <taxon>Bacteria</taxon>
        <taxon>Pseudomonadati</taxon>
        <taxon>Pseudomonadota</taxon>
        <taxon>Gammaproteobacteria</taxon>
        <taxon>Alkalimonas</taxon>
    </lineage>
</organism>
<feature type="binding site" evidence="9">
    <location>
        <position position="120"/>
    </location>
    <ligand>
        <name>5-phospho-alpha-D-ribose 1-diphosphate</name>
        <dbReference type="ChEBI" id="CHEBI:58017"/>
    </ligand>
</feature>
<feature type="binding site" evidence="9">
    <location>
        <position position="92"/>
    </location>
    <ligand>
        <name>Mg(2+)</name>
        <dbReference type="ChEBI" id="CHEBI:18420"/>
        <label>1</label>
    </ligand>
</feature>
<dbReference type="EMBL" id="FNRM01000002">
    <property type="protein sequence ID" value="SEA32317.1"/>
    <property type="molecule type" value="Genomic_DNA"/>
</dbReference>
<reference evidence="12 13" key="1">
    <citation type="submission" date="2016-10" db="EMBL/GenBank/DDBJ databases">
        <authorList>
            <person name="de Groot N.N."/>
        </authorList>
    </citation>
    <scope>NUCLEOTIDE SEQUENCE [LARGE SCALE GENOMIC DNA]</scope>
    <source>
        <strain evidence="12 13">CGMCC 1.3430</strain>
    </source>
</reference>
<feature type="binding site" evidence="9">
    <location>
        <position position="166"/>
    </location>
    <ligand>
        <name>anthranilate</name>
        <dbReference type="ChEBI" id="CHEBI:16567"/>
        <label>2</label>
    </ligand>
</feature>
<evidence type="ECO:0000313" key="13">
    <source>
        <dbReference type="Proteomes" id="UP000198773"/>
    </source>
</evidence>
<comment type="function">
    <text evidence="9">Catalyzes the transfer of the phosphoribosyl group of 5-phosphorylribose-1-pyrophosphate (PRPP) to anthranilate to yield N-(5'-phosphoribosyl)-anthranilate (PRA).</text>
</comment>
<keyword evidence="6 9" id="KW-0057">Aromatic amino acid biosynthesis</keyword>
<dbReference type="Gene3D" id="1.20.970.10">
    <property type="entry name" value="Transferase, Pyrimidine Nucleoside Phosphorylase, Chain C"/>
    <property type="match status" value="1"/>
</dbReference>
<dbReference type="NCBIfam" id="TIGR01245">
    <property type="entry name" value="trpD"/>
    <property type="match status" value="1"/>
</dbReference>
<evidence type="ECO:0000256" key="6">
    <source>
        <dbReference type="ARBA" id="ARBA00023141"/>
    </source>
</evidence>
<keyword evidence="2 9" id="KW-0028">Amino-acid biosynthesis</keyword>
<comment type="catalytic activity">
    <reaction evidence="7 9">
        <text>N-(5-phospho-beta-D-ribosyl)anthranilate + diphosphate = 5-phospho-alpha-D-ribose 1-diphosphate + anthranilate</text>
        <dbReference type="Rhea" id="RHEA:11768"/>
        <dbReference type="ChEBI" id="CHEBI:16567"/>
        <dbReference type="ChEBI" id="CHEBI:18277"/>
        <dbReference type="ChEBI" id="CHEBI:33019"/>
        <dbReference type="ChEBI" id="CHEBI:58017"/>
        <dbReference type="EC" id="2.4.2.18"/>
    </reaction>
</comment>
<sequence length="336" mass="34670">MIAELVQKRLNGGHFTQQEAQQFFAAVVAGDVDPIDLTAVLVAGKLQGIQPDEVAGAAQALRAAATPFPIAASNSIDCCGTGGDGSNTINISTTAAIVAAAAGLSVAKHGNRSVSSKSGSADLLESLGVNIQLSPEQAAQSLQQAGCAFLFAPLYHAGIRFAMPVRQQLKTRTLFNVLGPLLNPAAPGFQLLGVYDPALGPVMAKALTQLDVNTAWVVHGSGCDEIALHGPTQVTELRDGAIRQFTLTPADFGLPERALAELAGGNPTENAAASLAILQGKGKEAHQDAIAANVAAMMAITGVNADLKDNVVHIKQLLSSDKGYRTLQLMKEASHG</sequence>
<dbReference type="HAMAP" id="MF_00211">
    <property type="entry name" value="TrpD"/>
    <property type="match status" value="1"/>
</dbReference>
<dbReference type="OrthoDB" id="9806430at2"/>
<evidence type="ECO:0000256" key="3">
    <source>
        <dbReference type="ARBA" id="ARBA00022676"/>
    </source>
</evidence>
<accession>A0A1H4A8S1</accession>
<evidence type="ECO:0000259" key="10">
    <source>
        <dbReference type="Pfam" id="PF00591"/>
    </source>
</evidence>
<gene>
    <name evidence="9" type="primary">trpD</name>
    <name evidence="12" type="ORF">SAMN04488051_102543</name>
</gene>
<dbReference type="InterPro" id="IPR000312">
    <property type="entry name" value="Glycosyl_Trfase_fam3"/>
</dbReference>
<dbReference type="GO" id="GO:0004048">
    <property type="term" value="F:anthranilate phosphoribosyltransferase activity"/>
    <property type="evidence" value="ECO:0007669"/>
    <property type="project" value="UniProtKB-UniRule"/>
</dbReference>
<dbReference type="PANTHER" id="PTHR43285">
    <property type="entry name" value="ANTHRANILATE PHOSPHORIBOSYLTRANSFERASE"/>
    <property type="match status" value="1"/>
</dbReference>
<dbReference type="Pfam" id="PF00591">
    <property type="entry name" value="Glycos_transf_3"/>
    <property type="match status" value="1"/>
</dbReference>
<feature type="binding site" evidence="9">
    <location>
        <position position="80"/>
    </location>
    <ligand>
        <name>5-phospho-alpha-D-ribose 1-diphosphate</name>
        <dbReference type="ChEBI" id="CHEBI:58017"/>
    </ligand>
</feature>
<dbReference type="EC" id="2.4.2.18" evidence="9"/>
<feature type="binding site" evidence="9">
    <location>
        <begin position="83"/>
        <end position="84"/>
    </location>
    <ligand>
        <name>5-phospho-alpha-D-ribose 1-diphosphate</name>
        <dbReference type="ChEBI" id="CHEBI:58017"/>
    </ligand>
</feature>
<evidence type="ECO:0000256" key="7">
    <source>
        <dbReference type="ARBA" id="ARBA00052328"/>
    </source>
</evidence>
<dbReference type="Pfam" id="PF02885">
    <property type="entry name" value="Glycos_trans_3N"/>
    <property type="match status" value="1"/>
</dbReference>
<feature type="domain" description="Glycosyl transferase family 3" evidence="10">
    <location>
        <begin position="74"/>
        <end position="320"/>
    </location>
</feature>
<dbReference type="InterPro" id="IPR017459">
    <property type="entry name" value="Glycosyl_Trfase_fam3_N_dom"/>
</dbReference>
<protein>
    <recommendedName>
        <fullName evidence="9">Anthranilate phosphoribosyltransferase</fullName>
        <ecNumber evidence="9">2.4.2.18</ecNumber>
    </recommendedName>
</protein>
<comment type="similarity">
    <text evidence="9">Belongs to the anthranilate phosphoribosyltransferase family.</text>
</comment>
<keyword evidence="3 9" id="KW-0328">Glycosyltransferase</keyword>
<keyword evidence="9" id="KW-0479">Metal-binding</keyword>
<dbReference type="Gene3D" id="3.40.1030.10">
    <property type="entry name" value="Nucleoside phosphorylase/phosphoribosyltransferase catalytic domain"/>
    <property type="match status" value="1"/>
</dbReference>
<keyword evidence="5 9" id="KW-0822">Tryptophan biosynthesis</keyword>
<comment type="similarity">
    <text evidence="8">In the C-terminal section; belongs to the anthranilate phosphoribosyltransferase family.</text>
</comment>
<comment type="cofactor">
    <cofactor evidence="9">
        <name>Mg(2+)</name>
        <dbReference type="ChEBI" id="CHEBI:18420"/>
    </cofactor>
    <text evidence="9">Binds 2 magnesium ions per monomer.</text>
</comment>
<feature type="binding site" evidence="9">
    <location>
        <position position="111"/>
    </location>
    <ligand>
        <name>anthranilate</name>
        <dbReference type="ChEBI" id="CHEBI:16567"/>
        <label>1</label>
    </ligand>
</feature>
<dbReference type="SUPFAM" id="SSF52418">
    <property type="entry name" value="Nucleoside phosphorylase/phosphoribosyltransferase catalytic domain"/>
    <property type="match status" value="1"/>
</dbReference>
<dbReference type="UniPathway" id="UPA00035">
    <property type="reaction ID" value="UER00041"/>
</dbReference>
<dbReference type="STRING" id="152573.SAMN04488051_102543"/>
<feature type="binding site" evidence="9">
    <location>
        <position position="225"/>
    </location>
    <ligand>
        <name>Mg(2+)</name>
        <dbReference type="ChEBI" id="CHEBI:18420"/>
        <label>1</label>
    </ligand>
</feature>
<keyword evidence="13" id="KW-1185">Reference proteome</keyword>
<keyword evidence="9" id="KW-0460">Magnesium</keyword>
<dbReference type="InterPro" id="IPR005940">
    <property type="entry name" value="Anthranilate_Pribosyl_Tfrase"/>
</dbReference>
<feature type="binding site" evidence="9">
    <location>
        <position position="80"/>
    </location>
    <ligand>
        <name>anthranilate</name>
        <dbReference type="ChEBI" id="CHEBI:16567"/>
        <label>1</label>
    </ligand>
</feature>
<feature type="binding site" evidence="9">
    <location>
        <position position="88"/>
    </location>
    <ligand>
        <name>5-phospho-alpha-D-ribose 1-diphosphate</name>
        <dbReference type="ChEBI" id="CHEBI:58017"/>
    </ligand>
</feature>
<comment type="subunit">
    <text evidence="9">Homodimer.</text>
</comment>
<dbReference type="RefSeq" id="WP_091341027.1">
    <property type="nucleotide sequence ID" value="NZ_FNRM01000002.1"/>
</dbReference>
<feature type="binding site" evidence="9">
    <location>
        <position position="225"/>
    </location>
    <ligand>
        <name>Mg(2+)</name>
        <dbReference type="ChEBI" id="CHEBI:18420"/>
        <label>2</label>
    </ligand>
</feature>
<dbReference type="GO" id="GO:0000162">
    <property type="term" value="P:L-tryptophan biosynthetic process"/>
    <property type="evidence" value="ECO:0007669"/>
    <property type="project" value="UniProtKB-UniRule"/>
</dbReference>
<dbReference type="GO" id="GO:0005829">
    <property type="term" value="C:cytosol"/>
    <property type="evidence" value="ECO:0007669"/>
    <property type="project" value="TreeGrafter"/>
</dbReference>
<evidence type="ECO:0000256" key="8">
    <source>
        <dbReference type="ARBA" id="ARBA00061188"/>
    </source>
</evidence>
<feature type="binding site" evidence="9">
    <location>
        <position position="224"/>
    </location>
    <ligand>
        <name>Mg(2+)</name>
        <dbReference type="ChEBI" id="CHEBI:18420"/>
        <label>2</label>
    </ligand>
</feature>
<evidence type="ECO:0000256" key="5">
    <source>
        <dbReference type="ARBA" id="ARBA00022822"/>
    </source>
</evidence>
<comment type="caution">
    <text evidence="9">Lacks conserved residue(s) required for the propagation of feature annotation.</text>
</comment>
<comment type="pathway">
    <text evidence="1 9">Amino-acid biosynthesis; L-tryptophan biosynthesis; L-tryptophan from chorismate: step 2/5.</text>
</comment>
<feature type="domain" description="Glycosyl transferase family 3 N-terminal" evidence="11">
    <location>
        <begin position="4"/>
        <end position="65"/>
    </location>
</feature>
<feature type="binding site" evidence="9">
    <location>
        <begin position="90"/>
        <end position="93"/>
    </location>
    <ligand>
        <name>5-phospho-alpha-D-ribose 1-diphosphate</name>
        <dbReference type="ChEBI" id="CHEBI:58017"/>
    </ligand>
</feature>
<evidence type="ECO:0000256" key="4">
    <source>
        <dbReference type="ARBA" id="ARBA00022679"/>
    </source>
</evidence>
<dbReference type="AlphaFoldDB" id="A0A1H4A8S1"/>
<dbReference type="PANTHER" id="PTHR43285:SF2">
    <property type="entry name" value="ANTHRANILATE PHOSPHORIBOSYLTRANSFERASE"/>
    <property type="match status" value="1"/>
</dbReference>
<proteinExistence type="inferred from homology"/>
<evidence type="ECO:0000259" key="11">
    <source>
        <dbReference type="Pfam" id="PF02885"/>
    </source>
</evidence>
<keyword evidence="4 9" id="KW-0808">Transferase</keyword>
<dbReference type="GO" id="GO:0000287">
    <property type="term" value="F:magnesium ion binding"/>
    <property type="evidence" value="ECO:0007669"/>
    <property type="project" value="UniProtKB-UniRule"/>
</dbReference>
<evidence type="ECO:0000256" key="2">
    <source>
        <dbReference type="ARBA" id="ARBA00022605"/>
    </source>
</evidence>
<name>A0A1H4A8S1_ALKAM</name>
<dbReference type="InterPro" id="IPR036320">
    <property type="entry name" value="Glycosyl_Trfase_fam3_N_dom_sf"/>
</dbReference>